<feature type="domain" description="SH2" evidence="4">
    <location>
        <begin position="90"/>
        <end position="182"/>
    </location>
</feature>
<keyword evidence="6" id="KW-1185">Reference proteome</keyword>
<feature type="region of interest" description="Disordered" evidence="3">
    <location>
        <begin position="223"/>
        <end position="252"/>
    </location>
</feature>
<dbReference type="OrthoDB" id="6273691at2759"/>
<dbReference type="Gene3D" id="2.30.29.30">
    <property type="entry name" value="Pleckstrin-homology domain (PH domain)/Phosphotyrosine-binding domain (PTB)"/>
    <property type="match status" value="1"/>
</dbReference>
<dbReference type="InterPro" id="IPR000980">
    <property type="entry name" value="SH2"/>
</dbReference>
<evidence type="ECO:0000313" key="5">
    <source>
        <dbReference type="EMBL" id="KAF8564207.1"/>
    </source>
</evidence>
<dbReference type="CDD" id="cd00173">
    <property type="entry name" value="SH2"/>
    <property type="match status" value="1"/>
</dbReference>
<evidence type="ECO:0000313" key="6">
    <source>
        <dbReference type="Proteomes" id="UP000699462"/>
    </source>
</evidence>
<keyword evidence="1 2" id="KW-0727">SH2 domain</keyword>
<dbReference type="PANTHER" id="PTHR45734">
    <property type="entry name" value="TENSIN"/>
    <property type="match status" value="1"/>
</dbReference>
<dbReference type="SUPFAM" id="SSF55550">
    <property type="entry name" value="SH2 domain"/>
    <property type="match status" value="1"/>
</dbReference>
<protein>
    <recommendedName>
        <fullName evidence="4">SH2 domain-containing protein</fullName>
    </recommendedName>
</protein>
<evidence type="ECO:0000256" key="1">
    <source>
        <dbReference type="ARBA" id="ARBA00022999"/>
    </source>
</evidence>
<dbReference type="InterPro" id="IPR011993">
    <property type="entry name" value="PH-like_dom_sf"/>
</dbReference>
<dbReference type="InterPro" id="IPR036860">
    <property type="entry name" value="SH2_dom_sf"/>
</dbReference>
<name>A0A8T0DBV2_9TREM</name>
<dbReference type="Gene3D" id="3.30.505.10">
    <property type="entry name" value="SH2 domain"/>
    <property type="match status" value="1"/>
</dbReference>
<dbReference type="Proteomes" id="UP000699462">
    <property type="component" value="Unassembled WGS sequence"/>
</dbReference>
<gene>
    <name evidence="5" type="ORF">P879_07385</name>
</gene>
<dbReference type="EMBL" id="JTDF01009368">
    <property type="protein sequence ID" value="KAF8564207.1"/>
    <property type="molecule type" value="Genomic_DNA"/>
</dbReference>
<dbReference type="AlphaFoldDB" id="A0A8T0DBV2"/>
<evidence type="ECO:0000256" key="2">
    <source>
        <dbReference type="PROSITE-ProRule" id="PRU00191"/>
    </source>
</evidence>
<dbReference type="InterPro" id="IPR051484">
    <property type="entry name" value="Tensin_PTEN_phosphatase"/>
</dbReference>
<evidence type="ECO:0000256" key="3">
    <source>
        <dbReference type="SAM" id="MobiDB-lite"/>
    </source>
</evidence>
<organism evidence="5 6">
    <name type="scientific">Paragonimus westermani</name>
    <dbReference type="NCBI Taxonomy" id="34504"/>
    <lineage>
        <taxon>Eukaryota</taxon>
        <taxon>Metazoa</taxon>
        <taxon>Spiralia</taxon>
        <taxon>Lophotrochozoa</taxon>
        <taxon>Platyhelminthes</taxon>
        <taxon>Trematoda</taxon>
        <taxon>Digenea</taxon>
        <taxon>Plagiorchiida</taxon>
        <taxon>Troglotremata</taxon>
        <taxon>Troglotrematidae</taxon>
        <taxon>Paragonimus</taxon>
    </lineage>
</organism>
<accession>A0A8T0DBV2</accession>
<proteinExistence type="predicted"/>
<dbReference type="GO" id="GO:0005925">
    <property type="term" value="C:focal adhesion"/>
    <property type="evidence" value="ECO:0007669"/>
    <property type="project" value="TreeGrafter"/>
</dbReference>
<dbReference type="SUPFAM" id="SSF50729">
    <property type="entry name" value="PH domain-like"/>
    <property type="match status" value="1"/>
</dbReference>
<dbReference type="Pfam" id="PF00017">
    <property type="entry name" value="SH2"/>
    <property type="match status" value="1"/>
</dbReference>
<reference evidence="5 6" key="1">
    <citation type="submission" date="2019-07" db="EMBL/GenBank/DDBJ databases">
        <title>Annotation for the trematode Paragonimus westermani.</title>
        <authorList>
            <person name="Choi Y.-J."/>
        </authorList>
    </citation>
    <scope>NUCLEOTIDE SEQUENCE [LARGE SCALE GENOMIC DNA]</scope>
    <source>
        <strain evidence="5">180907_Pwestermani</strain>
    </source>
</reference>
<dbReference type="PANTHER" id="PTHR45734:SF7">
    <property type="entry name" value="EGFR ADAPTER PROTEIN-RELATED"/>
    <property type="match status" value="1"/>
</dbReference>
<feature type="compositionally biased region" description="Polar residues" evidence="3">
    <location>
        <begin position="241"/>
        <end position="252"/>
    </location>
</feature>
<dbReference type="PROSITE" id="PS50001">
    <property type="entry name" value="SH2"/>
    <property type="match status" value="1"/>
</dbReference>
<evidence type="ECO:0000259" key="4">
    <source>
        <dbReference type="PROSITE" id="PS50001"/>
    </source>
</evidence>
<sequence>MSQINTHHSNEHKSLQQLLSEPDGAVHTKQTSSPSHVPLQMNSQICPNRSSIVIGDQRTIDGRVPVLGLPTRMEKPYDIFQIARNTSIFWYLPDITASAARSYLDSKPPWSFIVRRTTEPDTYKLSFKIGNGSIQRIVIDKTRHGFLIRNFRPIQHYPSVLHLVVALCSSNSLLPCPLRLPDCNTTISPHLPASRPPVRMASEEVLRSEVPEVGMLQRTNNLRNSGRQTISPPKWKEPHRLSQTPQASGIYDSTRSRRAMQISWPARALLPQGAACKLFYFGQFGVGSLSGPHAIRICVDHIFDRQALRPFVQPILIQFRVNDNGLTVVDLTRRAFSQRYYPIAFLLYIGPDPLHRKWTRGEPRIDLLESAFFGFISHNPNATPGNNQCHILAEHDPSESVQVICDFTNRYLNLSEV</sequence>
<comment type="caution">
    <text evidence="5">The sequence shown here is derived from an EMBL/GenBank/DDBJ whole genome shotgun (WGS) entry which is preliminary data.</text>
</comment>